<organism evidence="2">
    <name type="scientific">Fusarium oxysporum f. sp. pisi HDV247</name>
    <dbReference type="NCBI Taxonomy" id="1080344"/>
    <lineage>
        <taxon>Eukaryota</taxon>
        <taxon>Fungi</taxon>
        <taxon>Dikarya</taxon>
        <taxon>Ascomycota</taxon>
        <taxon>Pezizomycotina</taxon>
        <taxon>Sordariomycetes</taxon>
        <taxon>Hypocreomycetidae</taxon>
        <taxon>Hypocreales</taxon>
        <taxon>Nectriaceae</taxon>
        <taxon>Fusarium</taxon>
        <taxon>Fusarium oxysporum species complex</taxon>
    </lineage>
</organism>
<reference evidence="2" key="1">
    <citation type="submission" date="2011-10" db="EMBL/GenBank/DDBJ databases">
        <title>The Genome Sequence of Fusarium oxysporum HDV247.</title>
        <authorList>
            <consortium name="The Broad Institute Genome Sequencing Platform"/>
            <person name="Ma L.-J."/>
            <person name="Gale L.R."/>
            <person name="Schwartz D.C."/>
            <person name="Zhou S."/>
            <person name="Corby-Kistler H."/>
            <person name="Young S.K."/>
            <person name="Zeng Q."/>
            <person name="Gargeya S."/>
            <person name="Fitzgerald M."/>
            <person name="Haas B."/>
            <person name="Abouelleil A."/>
            <person name="Alvarado L."/>
            <person name="Arachchi H.M."/>
            <person name="Berlin A."/>
            <person name="Brown A."/>
            <person name="Chapman S.B."/>
            <person name="Chen Z."/>
            <person name="Dunbar C."/>
            <person name="Freedman E."/>
            <person name="Gearin G."/>
            <person name="Goldberg J."/>
            <person name="Griggs A."/>
            <person name="Gujja S."/>
            <person name="Heiman D."/>
            <person name="Howarth C."/>
            <person name="Larson L."/>
            <person name="Lui A."/>
            <person name="MacDonald P.J.P."/>
            <person name="Montmayeur A."/>
            <person name="Murphy C."/>
            <person name="Neiman D."/>
            <person name="Pearson M."/>
            <person name="Priest M."/>
            <person name="Roberts A."/>
            <person name="Saif S."/>
            <person name="Shea T."/>
            <person name="Shenoy N."/>
            <person name="Sisk P."/>
            <person name="Stolte C."/>
            <person name="Sykes S."/>
            <person name="Wortman J."/>
            <person name="Nusbaum C."/>
            <person name="Birren B."/>
        </authorList>
    </citation>
    <scope>NUCLEOTIDE SEQUENCE [LARGE SCALE GENOMIC DNA]</scope>
    <source>
        <strain evidence="2">HDV247</strain>
    </source>
</reference>
<feature type="region of interest" description="Disordered" evidence="1">
    <location>
        <begin position="139"/>
        <end position="254"/>
    </location>
</feature>
<reference evidence="2" key="2">
    <citation type="submission" date="2012-05" db="EMBL/GenBank/DDBJ databases">
        <title>Annotation of the Genome Sequence of Fusarium oxysporum HDV247.</title>
        <authorList>
            <consortium name="The Broad Institute Genomics Platform"/>
            <person name="Ma L.-J."/>
            <person name="Corby-Kistler H."/>
            <person name="Broz K."/>
            <person name="Gale L.R."/>
            <person name="Jonkers W."/>
            <person name="O'Donnell K."/>
            <person name="Ploetz R."/>
            <person name="Steinberg C."/>
            <person name="Schwartz D.C."/>
            <person name="VanEtten H."/>
            <person name="Zhou S."/>
            <person name="Young S.K."/>
            <person name="Zeng Q."/>
            <person name="Gargeya S."/>
            <person name="Fitzgerald M."/>
            <person name="Abouelleil A."/>
            <person name="Alvarado L."/>
            <person name="Chapman S.B."/>
            <person name="Gainer-Dewar J."/>
            <person name="Goldberg J."/>
            <person name="Griggs A."/>
            <person name="Gujja S."/>
            <person name="Hansen M."/>
            <person name="Howarth C."/>
            <person name="Imamovic A."/>
            <person name="Ireland A."/>
            <person name="Larimer J."/>
            <person name="McCowan C."/>
            <person name="Murphy C."/>
            <person name="Pearson M."/>
            <person name="Poon T.W."/>
            <person name="Priest M."/>
            <person name="Roberts A."/>
            <person name="Saif S."/>
            <person name="Shea T."/>
            <person name="Sykes S."/>
            <person name="Wortman J."/>
            <person name="Nusbaum C."/>
            <person name="Birren B."/>
        </authorList>
    </citation>
    <scope>NUCLEOTIDE SEQUENCE</scope>
    <source>
        <strain evidence="2">HDV247</strain>
    </source>
</reference>
<proteinExistence type="predicted"/>
<dbReference type="EMBL" id="JH651124">
    <property type="protein sequence ID" value="EXA29332.1"/>
    <property type="molecule type" value="Genomic_DNA"/>
</dbReference>
<feature type="compositionally biased region" description="Polar residues" evidence="1">
    <location>
        <begin position="207"/>
        <end position="248"/>
    </location>
</feature>
<evidence type="ECO:0000313" key="2">
    <source>
        <dbReference type="EMBL" id="EXA29332.1"/>
    </source>
</evidence>
<accession>W9NH91</accession>
<dbReference type="HOGENOM" id="CLU_983656_0_0_1"/>
<sequence>MNARDAFWIQAAQLATMHGRNLREYGPLDDPIPTFGAKLVTAPSTPALPSDLAGPDIQFLEQLDRSLRVIGFDPIPKCLQGLRFVDPEEEVEEEKVIFSKTDSDEEEFTPWSSRDYAIKLFKKAGIDIEAIAAERRAKRQKRKRGAEEDEQDSIQDAQSCKRSRYKIAKPSETTTARPKRQIRPSQKQQASYSPPQTPPPTEREHTQGQAGSTSSCESLVAQQPTPEVDNSSSHLKLGESQESPSATSARMPAG</sequence>
<protein>
    <submittedName>
        <fullName evidence="2">Uncharacterized protein</fullName>
    </submittedName>
</protein>
<dbReference type="AlphaFoldDB" id="W9NH91"/>
<dbReference type="Proteomes" id="UP000030751">
    <property type="component" value="Unassembled WGS sequence"/>
</dbReference>
<feature type="compositionally biased region" description="Polar residues" evidence="1">
    <location>
        <begin position="183"/>
        <end position="194"/>
    </location>
</feature>
<gene>
    <name evidence="2" type="ORF">FOVG_19177</name>
</gene>
<name>W9NH91_FUSOX</name>
<evidence type="ECO:0000256" key="1">
    <source>
        <dbReference type="SAM" id="MobiDB-lite"/>
    </source>
</evidence>